<dbReference type="PANTHER" id="PTHR33908">
    <property type="entry name" value="MANNOSYLTRANSFERASE YKCB-RELATED"/>
    <property type="match status" value="1"/>
</dbReference>
<protein>
    <submittedName>
        <fullName evidence="10">Dolichyl-phosphate-mannose-protein mannosyltransferase</fullName>
    </submittedName>
</protein>
<dbReference type="PANTHER" id="PTHR33908:SF9">
    <property type="entry name" value="BLL5595 PROTEIN"/>
    <property type="match status" value="1"/>
</dbReference>
<evidence type="ECO:0000313" key="10">
    <source>
        <dbReference type="EMBL" id="SEG82554.1"/>
    </source>
</evidence>
<dbReference type="OrthoDB" id="108054at2"/>
<evidence type="ECO:0000256" key="6">
    <source>
        <dbReference type="ARBA" id="ARBA00022989"/>
    </source>
</evidence>
<dbReference type="GO" id="GO:0016763">
    <property type="term" value="F:pentosyltransferase activity"/>
    <property type="evidence" value="ECO:0007669"/>
    <property type="project" value="TreeGrafter"/>
</dbReference>
<keyword evidence="4 10" id="KW-0808">Transferase</keyword>
<evidence type="ECO:0000259" key="9">
    <source>
        <dbReference type="Pfam" id="PF13231"/>
    </source>
</evidence>
<keyword evidence="6 8" id="KW-1133">Transmembrane helix</keyword>
<evidence type="ECO:0000256" key="1">
    <source>
        <dbReference type="ARBA" id="ARBA00004651"/>
    </source>
</evidence>
<keyword evidence="7 8" id="KW-0472">Membrane</keyword>
<feature type="domain" description="Glycosyltransferase RgtA/B/C/D-like" evidence="9">
    <location>
        <begin position="52"/>
        <end position="210"/>
    </location>
</feature>
<evidence type="ECO:0000256" key="4">
    <source>
        <dbReference type="ARBA" id="ARBA00022679"/>
    </source>
</evidence>
<accession>A0A1H6DBM7</accession>
<feature type="transmembrane region" description="Helical" evidence="8">
    <location>
        <begin position="332"/>
        <end position="353"/>
    </location>
</feature>
<keyword evidence="5 8" id="KW-0812">Transmembrane</keyword>
<proteinExistence type="predicted"/>
<feature type="transmembrane region" description="Helical" evidence="8">
    <location>
        <begin position="243"/>
        <end position="263"/>
    </location>
</feature>
<dbReference type="RefSeq" id="WP_104005189.1">
    <property type="nucleotide sequence ID" value="NZ_FNVQ01000005.1"/>
</dbReference>
<evidence type="ECO:0000256" key="3">
    <source>
        <dbReference type="ARBA" id="ARBA00022676"/>
    </source>
</evidence>
<gene>
    <name evidence="10" type="ORF">SAMN05444390_105374</name>
</gene>
<name>A0A1H6DBM7_9GAMM</name>
<dbReference type="EMBL" id="FNVQ01000005">
    <property type="protein sequence ID" value="SEG82554.1"/>
    <property type="molecule type" value="Genomic_DNA"/>
</dbReference>
<dbReference type="AlphaFoldDB" id="A0A1H6DBM7"/>
<dbReference type="GO" id="GO:0009103">
    <property type="term" value="P:lipopolysaccharide biosynthetic process"/>
    <property type="evidence" value="ECO:0007669"/>
    <property type="project" value="UniProtKB-ARBA"/>
</dbReference>
<dbReference type="Proteomes" id="UP000236745">
    <property type="component" value="Unassembled WGS sequence"/>
</dbReference>
<dbReference type="InterPro" id="IPR038731">
    <property type="entry name" value="RgtA/B/C-like"/>
</dbReference>
<evidence type="ECO:0000256" key="7">
    <source>
        <dbReference type="ARBA" id="ARBA00023136"/>
    </source>
</evidence>
<evidence type="ECO:0000256" key="8">
    <source>
        <dbReference type="SAM" id="Phobius"/>
    </source>
</evidence>
<comment type="subcellular location">
    <subcellularLocation>
        <location evidence="1">Cell membrane</location>
        <topology evidence="1">Multi-pass membrane protein</topology>
    </subcellularLocation>
</comment>
<feature type="transmembrane region" description="Helical" evidence="8">
    <location>
        <begin position="71"/>
        <end position="89"/>
    </location>
</feature>
<dbReference type="GO" id="GO:0005886">
    <property type="term" value="C:plasma membrane"/>
    <property type="evidence" value="ECO:0007669"/>
    <property type="project" value="UniProtKB-SubCell"/>
</dbReference>
<feature type="transmembrane region" description="Helical" evidence="8">
    <location>
        <begin position="9"/>
        <end position="28"/>
    </location>
</feature>
<evidence type="ECO:0000313" key="11">
    <source>
        <dbReference type="Proteomes" id="UP000236745"/>
    </source>
</evidence>
<feature type="transmembrane region" description="Helical" evidence="8">
    <location>
        <begin position="192"/>
        <end position="212"/>
    </location>
</feature>
<feature type="transmembrane region" description="Helical" evidence="8">
    <location>
        <begin position="101"/>
        <end position="119"/>
    </location>
</feature>
<dbReference type="InterPro" id="IPR050297">
    <property type="entry name" value="LipidA_mod_glycosyltrf_83"/>
</dbReference>
<organism evidence="10 11">
    <name type="scientific">Marinobacterium lutimaris</name>
    <dbReference type="NCBI Taxonomy" id="568106"/>
    <lineage>
        <taxon>Bacteria</taxon>
        <taxon>Pseudomonadati</taxon>
        <taxon>Pseudomonadota</taxon>
        <taxon>Gammaproteobacteria</taxon>
        <taxon>Oceanospirillales</taxon>
        <taxon>Oceanospirillaceae</taxon>
        <taxon>Marinobacterium</taxon>
    </lineage>
</organism>
<evidence type="ECO:0000256" key="5">
    <source>
        <dbReference type="ARBA" id="ARBA00022692"/>
    </source>
</evidence>
<keyword evidence="11" id="KW-1185">Reference proteome</keyword>
<reference evidence="10 11" key="1">
    <citation type="submission" date="2016-10" db="EMBL/GenBank/DDBJ databases">
        <authorList>
            <person name="de Groot N.N."/>
        </authorList>
    </citation>
    <scope>NUCLEOTIDE SEQUENCE [LARGE SCALE GENOMIC DNA]</scope>
    <source>
        <strain evidence="10 11">DSM 22012</strain>
    </source>
</reference>
<sequence length="486" mass="55554">MPQNAAFKGVVYLLLAQLLIWGLLPGLLVESLPLDVVEGAYWGREWQWGYYKHPPFPAWVLHLFYSTLGDMGPFILSQLCIALTLYCVWRIGCRLLSCEQSAFGVLALMGVYYFTWPSMEFNHNIAQMPLWAAAVLLFHRAITDWRYGDWLLLGLVAGLGLLTKYSTLVLLAAMFLWLLWRPELRKELLRPQPWVGVLAMVLLFLPHLFWLMQHEFLPFSYFEGRSARAVEQGWSAWGALRFLLVQLIDHLPLFILLLVAGFWRRSYWQKPDSNAGFILFMGLAPALLTVIGAMITGAGTRDMWGTPMWNLSGLMLASMIPAEVLRQRQRPLLWAFGGFLLLLTVLMLLFVGFKDQIRDKPSRTGWPDEALAQTLSQVWGEHTECPLQLVAGQYWPAELLALELPGVSAVPESDLRLAPWADVRWVAEQGMIEIAEGDRPRWDKTLAELGDWDAEGQFSVPWPRLPDHEPLTLSWRLWLPHTECVD</sequence>
<feature type="transmembrane region" description="Helical" evidence="8">
    <location>
        <begin position="150"/>
        <end position="180"/>
    </location>
</feature>
<feature type="transmembrane region" description="Helical" evidence="8">
    <location>
        <begin position="275"/>
        <end position="295"/>
    </location>
</feature>
<evidence type="ECO:0000256" key="2">
    <source>
        <dbReference type="ARBA" id="ARBA00022475"/>
    </source>
</evidence>
<keyword evidence="2" id="KW-1003">Cell membrane</keyword>
<dbReference type="Pfam" id="PF13231">
    <property type="entry name" value="PMT_2"/>
    <property type="match status" value="1"/>
</dbReference>
<keyword evidence="3 10" id="KW-0328">Glycosyltransferase</keyword>